<evidence type="ECO:0000313" key="3">
    <source>
        <dbReference type="Proteomes" id="UP001283361"/>
    </source>
</evidence>
<reference evidence="2" key="1">
    <citation type="journal article" date="2023" name="G3 (Bethesda)">
        <title>A reference genome for the long-term kleptoplast-retaining sea slug Elysia crispata morphotype clarki.</title>
        <authorList>
            <person name="Eastman K.E."/>
            <person name="Pendleton A.L."/>
            <person name="Shaikh M.A."/>
            <person name="Suttiyut T."/>
            <person name="Ogas R."/>
            <person name="Tomko P."/>
            <person name="Gavelis G."/>
            <person name="Widhalm J.R."/>
            <person name="Wisecaver J.H."/>
        </authorList>
    </citation>
    <scope>NUCLEOTIDE SEQUENCE</scope>
    <source>
        <strain evidence="2">ECLA1</strain>
    </source>
</reference>
<sequence length="140" mass="15861">MIHKYSPLPCKTEQGREEGGGEELEDNKRVWKGKTKKKVVILVVGGGKLVEQGGTNRRRNRNFDKIASMIRLRDLTLDSQKSFPAPTILKLNTLVLSPFLPVSSRVEHLKSVILWFWLLLTWVKPQKLCDLCSPRGPATP</sequence>
<gene>
    <name evidence="2" type="ORF">RRG08_049472</name>
</gene>
<dbReference type="AlphaFoldDB" id="A0AAE0ZTB3"/>
<evidence type="ECO:0000256" key="1">
    <source>
        <dbReference type="SAM" id="MobiDB-lite"/>
    </source>
</evidence>
<protein>
    <submittedName>
        <fullName evidence="2">Uncharacterized protein</fullName>
    </submittedName>
</protein>
<comment type="caution">
    <text evidence="2">The sequence shown here is derived from an EMBL/GenBank/DDBJ whole genome shotgun (WGS) entry which is preliminary data.</text>
</comment>
<keyword evidence="3" id="KW-1185">Reference proteome</keyword>
<evidence type="ECO:0000313" key="2">
    <source>
        <dbReference type="EMBL" id="KAK3774536.1"/>
    </source>
</evidence>
<proteinExistence type="predicted"/>
<feature type="region of interest" description="Disordered" evidence="1">
    <location>
        <begin position="1"/>
        <end position="25"/>
    </location>
</feature>
<dbReference type="Proteomes" id="UP001283361">
    <property type="component" value="Unassembled WGS sequence"/>
</dbReference>
<organism evidence="2 3">
    <name type="scientific">Elysia crispata</name>
    <name type="common">lettuce slug</name>
    <dbReference type="NCBI Taxonomy" id="231223"/>
    <lineage>
        <taxon>Eukaryota</taxon>
        <taxon>Metazoa</taxon>
        <taxon>Spiralia</taxon>
        <taxon>Lophotrochozoa</taxon>
        <taxon>Mollusca</taxon>
        <taxon>Gastropoda</taxon>
        <taxon>Heterobranchia</taxon>
        <taxon>Euthyneura</taxon>
        <taxon>Panpulmonata</taxon>
        <taxon>Sacoglossa</taxon>
        <taxon>Placobranchoidea</taxon>
        <taxon>Plakobranchidae</taxon>
        <taxon>Elysia</taxon>
    </lineage>
</organism>
<accession>A0AAE0ZTB3</accession>
<name>A0AAE0ZTB3_9GAST</name>
<dbReference type="EMBL" id="JAWDGP010003406">
    <property type="protein sequence ID" value="KAK3774536.1"/>
    <property type="molecule type" value="Genomic_DNA"/>
</dbReference>